<accession>A5DYV7</accession>
<dbReference type="VEuPathDB" id="FungiDB:LELG_02544"/>
<sequence>MKSDPFRLFTNIFKKKKTDSASNDKTTLEKPKKQVAAASSSPSSSKKQASTPVQSQNQSQPESQPRPQTERKADVSQSLLAAEQRANKYSKKPSSSALSAGKLIPATTTTATKASTSTSTPTSPAVDDEDYRVTKQDLQTYQKSIRSSGKINKKKAQQKQTTKEPFSPMIKLKLPNGKMTQVEFTQLITEITFEELFQKIDTVVPQDLVGKYVLKTSIPPFKIITAKNDTLLSQIPEFQHERLVLVLGHK</sequence>
<evidence type="ECO:0000313" key="3">
    <source>
        <dbReference type="Proteomes" id="UP000001996"/>
    </source>
</evidence>
<feature type="compositionally biased region" description="Low complexity" evidence="1">
    <location>
        <begin position="105"/>
        <end position="125"/>
    </location>
</feature>
<reference evidence="2 3" key="1">
    <citation type="journal article" date="2009" name="Nature">
        <title>Evolution of pathogenicity and sexual reproduction in eight Candida genomes.</title>
        <authorList>
            <person name="Butler G."/>
            <person name="Rasmussen M.D."/>
            <person name="Lin M.F."/>
            <person name="Santos M.A."/>
            <person name="Sakthikumar S."/>
            <person name="Munro C.A."/>
            <person name="Rheinbay E."/>
            <person name="Grabherr M."/>
            <person name="Forche A."/>
            <person name="Reedy J.L."/>
            <person name="Agrafioti I."/>
            <person name="Arnaud M.B."/>
            <person name="Bates S."/>
            <person name="Brown A.J."/>
            <person name="Brunke S."/>
            <person name="Costanzo M.C."/>
            <person name="Fitzpatrick D.A."/>
            <person name="de Groot P.W."/>
            <person name="Harris D."/>
            <person name="Hoyer L.L."/>
            <person name="Hube B."/>
            <person name="Klis F.M."/>
            <person name="Kodira C."/>
            <person name="Lennard N."/>
            <person name="Logue M.E."/>
            <person name="Martin R."/>
            <person name="Neiman A.M."/>
            <person name="Nikolaou E."/>
            <person name="Quail M.A."/>
            <person name="Quinn J."/>
            <person name="Santos M.C."/>
            <person name="Schmitzberger F.F."/>
            <person name="Sherlock G."/>
            <person name="Shah P."/>
            <person name="Silverstein K.A."/>
            <person name="Skrzypek M.S."/>
            <person name="Soll D."/>
            <person name="Staggs R."/>
            <person name="Stansfield I."/>
            <person name="Stumpf M.P."/>
            <person name="Sudbery P.E."/>
            <person name="Srikantha T."/>
            <person name="Zeng Q."/>
            <person name="Berman J."/>
            <person name="Berriman M."/>
            <person name="Heitman J."/>
            <person name="Gow N.A."/>
            <person name="Lorenz M.C."/>
            <person name="Birren B.W."/>
            <person name="Kellis M."/>
            <person name="Cuomo C.A."/>
        </authorList>
    </citation>
    <scope>NUCLEOTIDE SEQUENCE [LARGE SCALE GENOMIC DNA]</scope>
    <source>
        <strain evidence="3">ATCC 11503 / BCRC 21390 / CBS 2605 / JCM 1781 / NBRC 1676 / NRRL YB-4239</strain>
    </source>
</reference>
<dbReference type="GeneID" id="5232971"/>
<dbReference type="STRING" id="379508.A5DYV7"/>
<dbReference type="Proteomes" id="UP000001996">
    <property type="component" value="Unassembled WGS sequence"/>
</dbReference>
<gene>
    <name evidence="2" type="ORF">LELG_02544</name>
</gene>
<feature type="region of interest" description="Disordered" evidence="1">
    <location>
        <begin position="14"/>
        <end position="131"/>
    </location>
</feature>
<organism evidence="2 3">
    <name type="scientific">Lodderomyces elongisporus (strain ATCC 11503 / CBS 2605 / JCM 1781 / NBRC 1676 / NRRL YB-4239)</name>
    <name type="common">Yeast</name>
    <name type="synonym">Saccharomyces elongisporus</name>
    <dbReference type="NCBI Taxonomy" id="379508"/>
    <lineage>
        <taxon>Eukaryota</taxon>
        <taxon>Fungi</taxon>
        <taxon>Dikarya</taxon>
        <taxon>Ascomycota</taxon>
        <taxon>Saccharomycotina</taxon>
        <taxon>Pichiomycetes</taxon>
        <taxon>Debaryomycetaceae</taxon>
        <taxon>Candida/Lodderomyces clade</taxon>
        <taxon>Lodderomyces</taxon>
    </lineage>
</organism>
<feature type="compositionally biased region" description="Low complexity" evidence="1">
    <location>
        <begin position="34"/>
        <end position="67"/>
    </location>
</feature>
<dbReference type="InParanoid" id="A5DYV7"/>
<keyword evidence="3" id="KW-1185">Reference proteome</keyword>
<evidence type="ECO:0000256" key="1">
    <source>
        <dbReference type="SAM" id="MobiDB-lite"/>
    </source>
</evidence>
<name>A5DYV7_LODEL</name>
<protein>
    <submittedName>
        <fullName evidence="2">Uncharacterized protein</fullName>
    </submittedName>
</protein>
<dbReference type="AlphaFoldDB" id="A5DYV7"/>
<dbReference type="EMBL" id="CH981526">
    <property type="protein sequence ID" value="EDK44365.1"/>
    <property type="molecule type" value="Genomic_DNA"/>
</dbReference>
<proteinExistence type="predicted"/>
<dbReference type="HOGENOM" id="CLU_1111574_0_0_1"/>
<evidence type="ECO:0000313" key="2">
    <source>
        <dbReference type="EMBL" id="EDK44365.1"/>
    </source>
</evidence>
<dbReference type="KEGG" id="lel:PVL30_003380"/>